<evidence type="ECO:0000256" key="1">
    <source>
        <dbReference type="ARBA" id="ARBA00001946"/>
    </source>
</evidence>
<dbReference type="HOGENOM" id="CLU_006493_9_2_2"/>
<dbReference type="Gene3D" id="3.60.120.10">
    <property type="entry name" value="Anthranilate synthase"/>
    <property type="match status" value="1"/>
</dbReference>
<dbReference type="Pfam" id="PF04715">
    <property type="entry name" value="Anth_synt_I_N"/>
    <property type="match status" value="1"/>
</dbReference>
<dbReference type="PRINTS" id="PR00095">
    <property type="entry name" value="ANTSNTHASEI"/>
</dbReference>
<evidence type="ECO:0000256" key="3">
    <source>
        <dbReference type="ARBA" id="ARBA00009562"/>
    </source>
</evidence>
<evidence type="ECO:0000313" key="15">
    <source>
        <dbReference type="EMBL" id="CCE69845.1"/>
    </source>
</evidence>
<dbReference type="EMBL" id="AJ248284">
    <property type="protein sequence ID" value="CAB49384.1"/>
    <property type="molecule type" value="Genomic_DNA"/>
</dbReference>
<evidence type="ECO:0000256" key="2">
    <source>
        <dbReference type="ARBA" id="ARBA00004873"/>
    </source>
</evidence>
<keyword evidence="5 11" id="KW-0479">Metal-binding</keyword>
<evidence type="ECO:0000256" key="4">
    <source>
        <dbReference type="ARBA" id="ARBA00022605"/>
    </source>
</evidence>
<name>Q9V1G5_PYRAB</name>
<accession>Q9V1G5</accession>
<dbReference type="Proteomes" id="UP000009139">
    <property type="component" value="Chromosome"/>
</dbReference>
<dbReference type="Pfam" id="PF00425">
    <property type="entry name" value="Chorismate_bind"/>
    <property type="match status" value="1"/>
</dbReference>
<proteinExistence type="inferred from homology"/>
<dbReference type="RefSeq" id="WP_010867586.1">
    <property type="nucleotide sequence ID" value="NC_000868.1"/>
</dbReference>
<dbReference type="InterPro" id="IPR010116">
    <property type="entry name" value="Anthranilate_synth_I_arc_typ"/>
</dbReference>
<dbReference type="EC" id="4.1.3.27" evidence="11"/>
<dbReference type="NCBIfam" id="TIGR01820">
    <property type="entry name" value="TrpE-arch"/>
    <property type="match status" value="1"/>
</dbReference>
<evidence type="ECO:0000313" key="16">
    <source>
        <dbReference type="Proteomes" id="UP000000810"/>
    </source>
</evidence>
<dbReference type="SUPFAM" id="SSF56322">
    <property type="entry name" value="ADC synthase"/>
    <property type="match status" value="1"/>
</dbReference>
<reference evidence="14 16" key="4">
    <citation type="journal article" date="2003" name="Mol. Microbiol.">
        <title>An integrated analysis of the genome of the hyperthermophilic archaeon Pyrococcus abyssi.</title>
        <authorList>
            <person name="Cohen G."/>
            <person name="Barbe V."/>
            <person name="Flament D."/>
            <person name="Galperin M."/>
            <person name="Heilig R."/>
            <person name="Ripp R."/>
            <person name="Lecompte O."/>
            <person name="Prieur D."/>
            <person name="Poch O."/>
            <person name="Quellerou J."/>
            <person name="Thierry J.C."/>
            <person name="Van der Oost J."/>
            <person name="Weissenbach J."/>
            <person name="Zivanovic Y."/>
            <person name="Forterre P."/>
        </authorList>
    </citation>
    <scope>NUCLEOTIDE SEQUENCE [LARGE SCALE GENOMIC DNA]</scope>
    <source>
        <strain evidence="16">GE5 / Orsay</strain>
        <strain evidence="14">Orsay</strain>
    </source>
</reference>
<feature type="domain" description="Chorismate-utilising enzyme C-terminal" evidence="12">
    <location>
        <begin position="170"/>
        <end position="422"/>
    </location>
</feature>
<evidence type="ECO:0000256" key="8">
    <source>
        <dbReference type="ARBA" id="ARBA00023141"/>
    </source>
</evidence>
<evidence type="ECO:0000259" key="13">
    <source>
        <dbReference type="Pfam" id="PF04715"/>
    </source>
</evidence>
<evidence type="ECO:0000256" key="7">
    <source>
        <dbReference type="ARBA" id="ARBA00022842"/>
    </source>
</evidence>
<dbReference type="UniPathway" id="UPA00035">
    <property type="reaction ID" value="UER00040"/>
</dbReference>
<comment type="similarity">
    <text evidence="3 11">Belongs to the anthranilate synthase component I family.</text>
</comment>
<evidence type="ECO:0000256" key="11">
    <source>
        <dbReference type="RuleBase" id="RU364045"/>
    </source>
</evidence>
<evidence type="ECO:0000259" key="12">
    <source>
        <dbReference type="Pfam" id="PF00425"/>
    </source>
</evidence>
<evidence type="ECO:0000313" key="14">
    <source>
        <dbReference type="EMBL" id="CAB49384.1"/>
    </source>
</evidence>
<sequence length="434" mass="49058">MHVKKLERVEPIKLYSVIREFENPFIFTIIGKDSKEAKLTYISASPEFTVEISGKGTFLDGKKVSNETNPFLSLKSFNMDSASGSGFLGGFMGYIAYDAVHNYIEGSIEEPSVFGYYPWVFIYNHGKGELRFYYLRDPSFDPETIVERAKREELKFENGGAEIIRTDANREEFMEMVEKGKEYIFAGDVFQVVLSREYVLRSDVDPVELYRKLISINPSPYTFILEFKKILVGASPETMGSVEGRTVRINPIAGTAPRGKTPEEDEEIRRRLLSDEKERAEHVMLVDLARNDVRKVSKPGSVKLVRFFDVIKYSHVQHIESEVIGELADDKDMFDAIEASFPAGTLTGAPKIRAMEIIDELEKSRRRVYGGAIGYFSITGYADFAIAIRMAEIEGRKAHVRAGAGIVADSIPEKEFYETENKMKAVLKAFGVIQ</sequence>
<keyword evidence="9 11" id="KW-0456">Lyase</keyword>
<dbReference type="GO" id="GO:0004049">
    <property type="term" value="F:anthranilate synthase activity"/>
    <property type="evidence" value="ECO:0007669"/>
    <property type="project" value="UniProtKB-EC"/>
</dbReference>
<dbReference type="PANTHER" id="PTHR11236:SF9">
    <property type="entry name" value="ANTHRANILATE SYNTHASE COMPONENT 1"/>
    <property type="match status" value="1"/>
</dbReference>
<protein>
    <recommendedName>
        <fullName evidence="11">Anthranilate synthase component 1</fullName>
        <ecNumber evidence="11">4.1.3.27</ecNumber>
    </recommendedName>
</protein>
<dbReference type="NCBIfam" id="NF010087">
    <property type="entry name" value="PRK13572.1"/>
    <property type="match status" value="1"/>
</dbReference>
<gene>
    <name evidence="11 15" type="primary">trpE</name>
    <name evidence="14" type="ORF">PAB2045</name>
</gene>
<dbReference type="eggNOG" id="arCOG02014">
    <property type="taxonomic scope" value="Archaea"/>
</dbReference>
<dbReference type="InterPro" id="IPR015890">
    <property type="entry name" value="Chorismate_C"/>
</dbReference>
<dbReference type="Proteomes" id="UP000000810">
    <property type="component" value="Chromosome"/>
</dbReference>
<reference evidence="14" key="2">
    <citation type="journal article" date="2000" name="J. Mol. Biol.">
        <title>Archaeal homologs of eukaryotic methylation guide small nucleolar RNAs: lessons from the Pyrococcus genomes.</title>
        <authorList>
            <person name="Gaspin C."/>
            <person name="Cavaille J."/>
            <person name="Erauso G."/>
        </authorList>
    </citation>
    <scope>NUCLEOTIDE SEQUENCE</scope>
    <source>
        <strain evidence="14">Orsay</strain>
    </source>
</reference>
<dbReference type="PATRIC" id="fig|272844.11.peg.489"/>
<reference evidence="14" key="1">
    <citation type="submission" date="1999-07" db="EMBL/GenBank/DDBJ databases">
        <authorList>
            <person name="Genoscope"/>
        </authorList>
    </citation>
    <scope>NUCLEOTIDE SEQUENCE</scope>
    <source>
        <strain evidence="14">Orsay</strain>
    </source>
</reference>
<reference evidence="15 17" key="5">
    <citation type="journal article" date="2012" name="Curr. Microbiol.">
        <title>Re-annotation of two hyperthermophilic archaea Pyrococcus abyssi GE5 and Pyrococcus furiosus DSM 3638.</title>
        <authorList>
            <person name="Gao J."/>
            <person name="Wang J."/>
        </authorList>
    </citation>
    <scope>GENOME REANNOTATION</scope>
    <source>
        <strain evidence="15">GE5</strain>
        <strain evidence="17">GE5 / Orsay</strain>
    </source>
</reference>
<evidence type="ECO:0000256" key="9">
    <source>
        <dbReference type="ARBA" id="ARBA00023239"/>
    </source>
</evidence>
<reference evidence="14" key="3">
    <citation type="journal article" date="2001" name="Genome Res.">
        <title>Genome evolution at the genus level: comparison of three complete genomes of hyperthermophilic archaea.</title>
        <authorList>
            <person name="Lecompte O."/>
            <person name="Ripp R."/>
            <person name="Puzos-Barbe V."/>
            <person name="Duprat S."/>
            <person name="Heilig R."/>
            <person name="Dietrich J."/>
            <person name="Thierry J.C."/>
            <person name="Poch O."/>
        </authorList>
    </citation>
    <scope>NUCLEOTIDE SEQUENCE</scope>
    <source>
        <strain evidence="14">Orsay</strain>
    </source>
</reference>
<organism evidence="14 16">
    <name type="scientific">Pyrococcus abyssi (strain GE5 / Orsay)</name>
    <dbReference type="NCBI Taxonomy" id="272844"/>
    <lineage>
        <taxon>Archaea</taxon>
        <taxon>Methanobacteriati</taxon>
        <taxon>Methanobacteriota</taxon>
        <taxon>Thermococci</taxon>
        <taxon>Thermococcales</taxon>
        <taxon>Thermococcaceae</taxon>
        <taxon>Pyrococcus</taxon>
    </lineage>
</organism>
<comment type="cofactor">
    <cofactor evidence="1 11">
        <name>Mg(2+)</name>
        <dbReference type="ChEBI" id="CHEBI:18420"/>
    </cofactor>
</comment>
<dbReference type="EMBL" id="HE613800">
    <property type="protein sequence ID" value="CCE69845.1"/>
    <property type="molecule type" value="Genomic_DNA"/>
</dbReference>
<keyword evidence="8 11" id="KW-0057">Aromatic amino acid biosynthesis</keyword>
<keyword evidence="16" id="KW-1185">Reference proteome</keyword>
<dbReference type="InterPro" id="IPR019999">
    <property type="entry name" value="Anth_synth_I-like"/>
</dbReference>
<dbReference type="GO" id="GO:0046872">
    <property type="term" value="F:metal ion binding"/>
    <property type="evidence" value="ECO:0007669"/>
    <property type="project" value="UniProtKB-KW"/>
</dbReference>
<feature type="domain" description="Anthranilate synthase component I N-terminal" evidence="13">
    <location>
        <begin position="9"/>
        <end position="130"/>
    </location>
</feature>
<dbReference type="STRING" id="272844.PAB2045"/>
<evidence type="ECO:0000256" key="5">
    <source>
        <dbReference type="ARBA" id="ARBA00022723"/>
    </source>
</evidence>
<dbReference type="InterPro" id="IPR005801">
    <property type="entry name" value="ADC_synthase"/>
</dbReference>
<keyword evidence="6 11" id="KW-0822">Tryptophan biosynthesis</keyword>
<comment type="catalytic activity">
    <reaction evidence="10 11">
        <text>chorismate + L-glutamine = anthranilate + pyruvate + L-glutamate + H(+)</text>
        <dbReference type="Rhea" id="RHEA:21732"/>
        <dbReference type="ChEBI" id="CHEBI:15361"/>
        <dbReference type="ChEBI" id="CHEBI:15378"/>
        <dbReference type="ChEBI" id="CHEBI:16567"/>
        <dbReference type="ChEBI" id="CHEBI:29748"/>
        <dbReference type="ChEBI" id="CHEBI:29985"/>
        <dbReference type="ChEBI" id="CHEBI:58359"/>
        <dbReference type="EC" id="4.1.3.27"/>
    </reaction>
</comment>
<evidence type="ECO:0000313" key="17">
    <source>
        <dbReference type="Proteomes" id="UP000009139"/>
    </source>
</evidence>
<evidence type="ECO:0000256" key="6">
    <source>
        <dbReference type="ARBA" id="ARBA00022822"/>
    </source>
</evidence>
<dbReference type="OrthoDB" id="25514at2157"/>
<dbReference type="KEGG" id="pab:PAB2045"/>
<dbReference type="PIR" id="A75163">
    <property type="entry name" value="A75163"/>
</dbReference>
<keyword evidence="4 11" id="KW-0028">Amino-acid biosynthesis</keyword>
<evidence type="ECO:0000256" key="10">
    <source>
        <dbReference type="ARBA" id="ARBA00047683"/>
    </source>
</evidence>
<dbReference type="PANTHER" id="PTHR11236">
    <property type="entry name" value="AMINOBENZOATE/ANTHRANILATE SYNTHASE"/>
    <property type="match status" value="1"/>
</dbReference>
<dbReference type="AlphaFoldDB" id="Q9V1G5"/>
<comment type="pathway">
    <text evidence="2 11">Amino-acid biosynthesis; L-tryptophan biosynthesis; L-tryptophan from chorismate: step 1/5.</text>
</comment>
<dbReference type="GO" id="GO:0000162">
    <property type="term" value="P:L-tryptophan biosynthetic process"/>
    <property type="evidence" value="ECO:0007669"/>
    <property type="project" value="UniProtKB-UniPathway"/>
</dbReference>
<dbReference type="InterPro" id="IPR006805">
    <property type="entry name" value="Anth_synth_I_N"/>
</dbReference>
<keyword evidence="7 11" id="KW-0460">Magnesium</keyword>
<comment type="subunit">
    <text evidence="11">Heterotetramer consisting of two non-identical subunits: a beta subunit (TrpG) and a large alpha subunit (TrpE).</text>
</comment>
<comment type="function">
    <text evidence="11">Part of a heterotetrameric complex that catalyzes the two-step biosynthesis of anthranilate, an intermediate in the biosynthesis of L-tryptophan. In the first step, the glutamine-binding beta subunit (TrpG) of anthranilate synthase (AS) provides the glutamine amidotransferase activity which generates ammonia as a substrate that, along with chorismate, is used in the second step, catalyzed by the large alpha subunit of AS (TrpE) to produce anthranilate. In the absence of TrpG, TrpE can synthesize anthranilate directly from chorismate and high concentrations of ammonia.</text>
</comment>